<feature type="coiled-coil region" evidence="3">
    <location>
        <begin position="138"/>
        <end position="176"/>
    </location>
</feature>
<dbReference type="Gene3D" id="1.10.287.1490">
    <property type="match status" value="1"/>
</dbReference>
<keyword evidence="2 3" id="KW-0175">Coiled coil</keyword>
<feature type="region of interest" description="Disordered" evidence="4">
    <location>
        <begin position="703"/>
        <end position="728"/>
    </location>
</feature>
<dbReference type="FunCoup" id="B9RYE4">
    <property type="interactions" value="108"/>
</dbReference>
<evidence type="ECO:0000256" key="3">
    <source>
        <dbReference type="SAM" id="Coils"/>
    </source>
</evidence>
<keyword evidence="6" id="KW-1185">Reference proteome</keyword>
<evidence type="ECO:0000313" key="5">
    <source>
        <dbReference type="EMBL" id="EEF43653.1"/>
    </source>
</evidence>
<accession>B9RYE4</accession>
<dbReference type="Proteomes" id="UP000008311">
    <property type="component" value="Unassembled WGS sequence"/>
</dbReference>
<dbReference type="KEGG" id="rcu:8288167"/>
<dbReference type="PANTHER" id="PTHR31580">
    <property type="entry name" value="FILAMENT-LIKE PLANT PROTEIN 4"/>
    <property type="match status" value="1"/>
</dbReference>
<comment type="similarity">
    <text evidence="1">Belongs to the FPP family.</text>
</comment>
<dbReference type="eggNOG" id="ENOG502QRCS">
    <property type="taxonomic scope" value="Eukaryota"/>
</dbReference>
<protein>
    <submittedName>
        <fullName evidence="5">Myosin heavy chain, fast skeletal muscle, embryonic, putative</fullName>
    </submittedName>
</protein>
<dbReference type="PANTHER" id="PTHR31580:SF8">
    <property type="entry name" value="FILAMENT-LIKE PROTEIN (DUF869)"/>
    <property type="match status" value="1"/>
</dbReference>
<organism evidence="5 6">
    <name type="scientific">Ricinus communis</name>
    <name type="common">Castor bean</name>
    <dbReference type="NCBI Taxonomy" id="3988"/>
    <lineage>
        <taxon>Eukaryota</taxon>
        <taxon>Viridiplantae</taxon>
        <taxon>Streptophyta</taxon>
        <taxon>Embryophyta</taxon>
        <taxon>Tracheophyta</taxon>
        <taxon>Spermatophyta</taxon>
        <taxon>Magnoliopsida</taxon>
        <taxon>eudicotyledons</taxon>
        <taxon>Gunneridae</taxon>
        <taxon>Pentapetalae</taxon>
        <taxon>rosids</taxon>
        <taxon>fabids</taxon>
        <taxon>Malpighiales</taxon>
        <taxon>Euphorbiaceae</taxon>
        <taxon>Acalyphoideae</taxon>
        <taxon>Acalypheae</taxon>
        <taxon>Ricinus</taxon>
    </lineage>
</organism>
<feature type="coiled-coil region" evidence="3">
    <location>
        <begin position="323"/>
        <end position="350"/>
    </location>
</feature>
<feature type="coiled-coil region" evidence="3">
    <location>
        <begin position="753"/>
        <end position="878"/>
    </location>
</feature>
<reference evidence="6" key="1">
    <citation type="journal article" date="2010" name="Nat. Biotechnol.">
        <title>Draft genome sequence of the oilseed species Ricinus communis.</title>
        <authorList>
            <person name="Chan A.P."/>
            <person name="Crabtree J."/>
            <person name="Zhao Q."/>
            <person name="Lorenzi H."/>
            <person name="Orvis J."/>
            <person name="Puiu D."/>
            <person name="Melake-Berhan A."/>
            <person name="Jones K.M."/>
            <person name="Redman J."/>
            <person name="Chen G."/>
            <person name="Cahoon E.B."/>
            <person name="Gedil M."/>
            <person name="Stanke M."/>
            <person name="Haas B.J."/>
            <person name="Wortman J.R."/>
            <person name="Fraser-Liggett C.M."/>
            <person name="Ravel J."/>
            <person name="Rabinowicz P.D."/>
        </authorList>
    </citation>
    <scope>NUCLEOTIDE SEQUENCE [LARGE SCALE GENOMIC DNA]</scope>
    <source>
        <strain evidence="6">cv. Hale</strain>
    </source>
</reference>
<name>B9RYE4_RICCO</name>
<proteinExistence type="inferred from homology"/>
<gene>
    <name evidence="5" type="ORF">RCOM_0812380</name>
</gene>
<dbReference type="EMBL" id="EQ973830">
    <property type="protein sequence ID" value="EEF43653.1"/>
    <property type="molecule type" value="Genomic_DNA"/>
</dbReference>
<dbReference type="InterPro" id="IPR008587">
    <property type="entry name" value="FPP_plant"/>
</dbReference>
<evidence type="ECO:0000256" key="1">
    <source>
        <dbReference type="ARBA" id="ARBA00005921"/>
    </source>
</evidence>
<dbReference type="InParanoid" id="B9RYE4"/>
<dbReference type="Pfam" id="PF05911">
    <property type="entry name" value="FPP"/>
    <property type="match status" value="1"/>
</dbReference>
<dbReference type="AlphaFoldDB" id="B9RYE4"/>
<dbReference type="STRING" id="3988.B9RYE4"/>
<sequence length="1050" mass="117900">MDNKSWLWKKKSSEKTIIATNKFGISVKGINEELPLGNEVGVARPVRNLNEKLASVLLDSRAKDDLVLKQENSVQEENTGQEKMEMQVVSLKKELDEAIKQGVAANEKLTISEAALKQCMQQLRSVHQEEEQRRHDAFMKASRESEKAQKQLEEKLREMSKRLADLAIENTNLSKALVLKEKLVEELHKHASQTAAEFNALMARLDSTEKENAFLKYEFHMLEKELEVRSEELEYTRRSAEVSHRQHLESIRKITKLEAECQRLQILVRKKLPGPAALAKMKNELEMLGRDSLESRRKANLTRDLVLRDTPLEKSPVIPIKNINFLIEQLQDTEEENKTLKDILTKKNAELRSARIMYSHTASKLSQVESQLVVISKGQKAMDMVNSASPLSKELYPLSGFDTGSDDGVSSSGSWANPITSELEHFRDAKLKSLPECKSIEVSDISLMDDFVEMEKLALVSAQAPSGGCNHHLSAGKELVPVVQSHFDCSDKQEIHSKDIATDKSFDWLQEVLNTIFKQQRISKRSLIELLEDIKIALGYVNHPSALEADTTAISRHPVESDIRSYITWKSPNISSVVESVNEASSVDTLKEETSKQHSQSNMSKSICKIIQLIEGIDPTPLVCNSAKVDVSKGKESLSPLGARADYFVHVFQWRSFELKNVLERFLHTCSAMLNGKVDPESFAEEVSCALDWILNNCISPKDSSSKRDKIKRHFSQNESQSESEAGGYLNHPQVEEKSLCLPIIASSDDQKICNLQDENKRLNDKLKNMECRLQSATDEIETLKMQYPESEQSIKSLQLELETTKESKRMLEDQIEHQNSINEDLDTQLTVAKAKLNEVLQQFSALEVELEEKCNCCEELEATCLELQLQLESVAKKDSLNYSVNQEGPQHQNGSEITAASLKLAECQETILNLGKQLKALATPREAALFDKVFNSTSSTTTATVNKNLNRRFSLRDQMKAEDSAKAIILKSPTKDSENPSNNSNAQGTPNVLVRTPEAKDDPKQKAGNTLVGGALAIVPVKKQGGVGFLRRLLMRRKKGSSKKSRLDP</sequence>
<feature type="region of interest" description="Disordered" evidence="4">
    <location>
        <begin position="972"/>
        <end position="1013"/>
    </location>
</feature>
<feature type="compositionally biased region" description="Polar residues" evidence="4">
    <location>
        <begin position="980"/>
        <end position="991"/>
    </location>
</feature>
<evidence type="ECO:0000256" key="2">
    <source>
        <dbReference type="ARBA" id="ARBA00023054"/>
    </source>
</evidence>
<evidence type="ECO:0000256" key="4">
    <source>
        <dbReference type="SAM" id="MobiDB-lite"/>
    </source>
</evidence>
<evidence type="ECO:0000313" key="6">
    <source>
        <dbReference type="Proteomes" id="UP000008311"/>
    </source>
</evidence>
<dbReference type="OrthoDB" id="1917992at2759"/>